<evidence type="ECO:0000313" key="1">
    <source>
        <dbReference type="EMBL" id="MBB4928288.1"/>
    </source>
</evidence>
<dbReference type="RefSeq" id="WP_184945323.1">
    <property type="nucleotide sequence ID" value="NZ_JACHJV010000002.1"/>
</dbReference>
<dbReference type="PROSITE" id="PS51257">
    <property type="entry name" value="PROKAR_LIPOPROTEIN"/>
    <property type="match status" value="1"/>
</dbReference>
<dbReference type="EMBL" id="JACHJV010000002">
    <property type="protein sequence ID" value="MBB4928288.1"/>
    <property type="molecule type" value="Genomic_DNA"/>
</dbReference>
<dbReference type="SUPFAM" id="SSF52540">
    <property type="entry name" value="P-loop containing nucleoside triphosphate hydrolases"/>
    <property type="match status" value="1"/>
</dbReference>
<evidence type="ECO:0008006" key="3">
    <source>
        <dbReference type="Google" id="ProtNLM"/>
    </source>
</evidence>
<dbReference type="Gene3D" id="3.40.50.300">
    <property type="entry name" value="P-loop containing nucleotide triphosphate hydrolases"/>
    <property type="match status" value="2"/>
</dbReference>
<proteinExistence type="predicted"/>
<dbReference type="InterPro" id="IPR016628">
    <property type="entry name" value="ATPase_SAG2001_prd"/>
</dbReference>
<dbReference type="AlphaFoldDB" id="A0A7W7VZN7"/>
<reference evidence="1 2" key="1">
    <citation type="submission" date="2020-08" db="EMBL/GenBank/DDBJ databases">
        <title>Sequencing the genomes of 1000 actinobacteria strains.</title>
        <authorList>
            <person name="Klenk H.-P."/>
        </authorList>
    </citation>
    <scope>NUCLEOTIDE SEQUENCE [LARGE SCALE GENOMIC DNA]</scope>
    <source>
        <strain evidence="1 2">DSM 41654</strain>
    </source>
</reference>
<dbReference type="InterPro" id="IPR027417">
    <property type="entry name" value="P-loop_NTPase"/>
</dbReference>
<evidence type="ECO:0000313" key="2">
    <source>
        <dbReference type="Proteomes" id="UP000540506"/>
    </source>
</evidence>
<dbReference type="PIRSF" id="PIRSF015040">
    <property type="entry name" value="ATPase_SAG2001_prd"/>
    <property type="match status" value="1"/>
</dbReference>
<gene>
    <name evidence="1" type="ORF">FHR34_007383</name>
</gene>
<name>A0A7W7VZN7_KITKI</name>
<protein>
    <recommendedName>
        <fullName evidence="3">ATP/GTP-binding protein</fullName>
    </recommendedName>
</protein>
<comment type="caution">
    <text evidence="1">The sequence shown here is derived from an EMBL/GenBank/DDBJ whole genome shotgun (WGS) entry which is preliminary data.</text>
</comment>
<keyword evidence="2" id="KW-1185">Reference proteome</keyword>
<dbReference type="Proteomes" id="UP000540506">
    <property type="component" value="Unassembled WGS sequence"/>
</dbReference>
<dbReference type="Pfam" id="PF12846">
    <property type="entry name" value="AAA_10"/>
    <property type="match status" value="1"/>
</dbReference>
<accession>A0A7W7VZN7</accession>
<sequence>MRLPIRHIANNVLWTTTGACWAIWRVAATNYSHAPSAAKKARLQALESLVKALIGEPMLLSLCPQVDPVAVVRAMVADVDLEASPRYEQLGHTVLDELEQMELTGRTDWLALPLPALSRRDAMKSMLSATRAELDLQLGLLPAAITTAEIEHRTEQARRLCTQWPTGVETRPATEAEILWIYGHSTRRGLIEPLLPDGTEPAVRGRGRTVAALNEMVLAEGGTGAANSAGDRRALASSPFKRRYLQVSSQWGDSHQALLALSEMPQAFALPGAAYLQQLDDLAYPVDWAARLVVTPGAKAEAKTRRRARHLRAQAAEYEGDPAGPPATVAQHVADNDEYRERLTASAREVEVRAMVTLAVWGASADEAQDRAAALASDFGATDYTFSRPVGEQASLWQAMLPGCRTPRVLLGYAQTLLARDFAMAMPWCGSQLGDERGALFGLQLASGGARPVLIDPARGPRENTSASMAFLGEPGAGKSVAMKTAVFNVLATGRRTDLPGSRGRAVIVDRTKEEEWVRFATSCPGTTQVIRVGQSAEVSLDPLRIFVTQGPKTAARFCESFLTLLLGVRPMDLEGVALSEALQAVLERPAPSMRALVQELTARGGDDVAAHTLARKLNAVARKDLARVVFDEALPVVDTRRADSVVFAVNALQLPKPAELASEHRIERLEFEKVMGRALMYLVAAVARETVMADPQEFGVAVFDECWWLTSSDEGLDLLLELIRDGRKHRAAAYLASHDPYDIGPADSEKGAVIRGLIPHRLVFRQTNRDLAQRALAFLGVDATDSHLLDLVTTGLSPIDLPENEKAARAGECLYHDLAGRIGLMRVLIPRDEAIARTIRTTPGDYQATA</sequence>
<organism evidence="1 2">
    <name type="scientific">Kitasatospora kifunensis</name>
    <name type="common">Streptomyces kifunensis</name>
    <dbReference type="NCBI Taxonomy" id="58351"/>
    <lineage>
        <taxon>Bacteria</taxon>
        <taxon>Bacillati</taxon>
        <taxon>Actinomycetota</taxon>
        <taxon>Actinomycetes</taxon>
        <taxon>Kitasatosporales</taxon>
        <taxon>Streptomycetaceae</taxon>
        <taxon>Kitasatospora</taxon>
    </lineage>
</organism>